<keyword evidence="1" id="KW-0812">Transmembrane</keyword>
<keyword evidence="1" id="KW-1133">Transmembrane helix</keyword>
<name>A0AAP0L1B6_9MAGN</name>
<sequence length="77" mass="8216">MAIDMLGIDVLESGARTSLAVMGMALVLPFPFLFTSGVSNGGPLLGQWRWWRLPSSGSSDGDAIVYLWLRCGGVASR</sequence>
<dbReference type="EMBL" id="JBBNAF010000003">
    <property type="protein sequence ID" value="KAK9160739.1"/>
    <property type="molecule type" value="Genomic_DNA"/>
</dbReference>
<gene>
    <name evidence="2" type="ORF">Syun_007080</name>
</gene>
<accession>A0AAP0L1B6</accession>
<comment type="caution">
    <text evidence="2">The sequence shown here is derived from an EMBL/GenBank/DDBJ whole genome shotgun (WGS) entry which is preliminary data.</text>
</comment>
<feature type="transmembrane region" description="Helical" evidence="1">
    <location>
        <begin position="20"/>
        <end position="45"/>
    </location>
</feature>
<dbReference type="AlphaFoldDB" id="A0AAP0L1B6"/>
<reference evidence="2 3" key="1">
    <citation type="submission" date="2024-01" db="EMBL/GenBank/DDBJ databases">
        <title>Genome assemblies of Stephania.</title>
        <authorList>
            <person name="Yang L."/>
        </authorList>
    </citation>
    <scope>NUCLEOTIDE SEQUENCE [LARGE SCALE GENOMIC DNA]</scope>
    <source>
        <strain evidence="2">YNDBR</strain>
        <tissue evidence="2">Leaf</tissue>
    </source>
</reference>
<keyword evidence="1" id="KW-0472">Membrane</keyword>
<evidence type="ECO:0000313" key="3">
    <source>
        <dbReference type="Proteomes" id="UP001420932"/>
    </source>
</evidence>
<keyword evidence="3" id="KW-1185">Reference proteome</keyword>
<organism evidence="2 3">
    <name type="scientific">Stephania yunnanensis</name>
    <dbReference type="NCBI Taxonomy" id="152371"/>
    <lineage>
        <taxon>Eukaryota</taxon>
        <taxon>Viridiplantae</taxon>
        <taxon>Streptophyta</taxon>
        <taxon>Embryophyta</taxon>
        <taxon>Tracheophyta</taxon>
        <taxon>Spermatophyta</taxon>
        <taxon>Magnoliopsida</taxon>
        <taxon>Ranunculales</taxon>
        <taxon>Menispermaceae</taxon>
        <taxon>Menispermoideae</taxon>
        <taxon>Cissampelideae</taxon>
        <taxon>Stephania</taxon>
    </lineage>
</organism>
<dbReference type="Proteomes" id="UP001420932">
    <property type="component" value="Unassembled WGS sequence"/>
</dbReference>
<evidence type="ECO:0000256" key="1">
    <source>
        <dbReference type="SAM" id="Phobius"/>
    </source>
</evidence>
<protein>
    <submittedName>
        <fullName evidence="2">Uncharacterized protein</fullName>
    </submittedName>
</protein>
<proteinExistence type="predicted"/>
<evidence type="ECO:0000313" key="2">
    <source>
        <dbReference type="EMBL" id="KAK9160739.1"/>
    </source>
</evidence>